<dbReference type="Pfam" id="PF17681">
    <property type="entry name" value="GCP_N_terminal"/>
    <property type="match status" value="1"/>
</dbReference>
<dbReference type="GO" id="GO:0007020">
    <property type="term" value="P:microtubule nucleation"/>
    <property type="evidence" value="ECO:0007669"/>
    <property type="project" value="InterPro"/>
</dbReference>
<protein>
    <recommendedName>
        <fullName evidence="5">Spindle pole body component</fullName>
    </recommendedName>
</protein>
<keyword evidence="4 5" id="KW-0206">Cytoskeleton</keyword>
<dbReference type="GO" id="GO:0000278">
    <property type="term" value="P:mitotic cell cycle"/>
    <property type="evidence" value="ECO:0007669"/>
    <property type="project" value="TreeGrafter"/>
</dbReference>
<evidence type="ECO:0000256" key="1">
    <source>
        <dbReference type="ARBA" id="ARBA00010337"/>
    </source>
</evidence>
<dbReference type="GO" id="GO:0051321">
    <property type="term" value="P:meiotic cell cycle"/>
    <property type="evidence" value="ECO:0007669"/>
    <property type="project" value="TreeGrafter"/>
</dbReference>
<dbReference type="PANTHER" id="PTHR19302">
    <property type="entry name" value="GAMMA TUBULIN COMPLEX PROTEIN"/>
    <property type="match status" value="1"/>
</dbReference>
<dbReference type="GO" id="GO:0005874">
    <property type="term" value="C:microtubule"/>
    <property type="evidence" value="ECO:0007669"/>
    <property type="project" value="UniProtKB-KW"/>
</dbReference>
<evidence type="ECO:0000259" key="8">
    <source>
        <dbReference type="Pfam" id="PF17681"/>
    </source>
</evidence>
<evidence type="ECO:0000256" key="6">
    <source>
        <dbReference type="SAM" id="MobiDB-lite"/>
    </source>
</evidence>
<dbReference type="GO" id="GO:0000930">
    <property type="term" value="C:gamma-tubulin complex"/>
    <property type="evidence" value="ECO:0007669"/>
    <property type="project" value="TreeGrafter"/>
</dbReference>
<evidence type="ECO:0000313" key="10">
    <source>
        <dbReference type="Proteomes" id="UP000250140"/>
    </source>
</evidence>
<dbReference type="GO" id="GO:0000922">
    <property type="term" value="C:spindle pole"/>
    <property type="evidence" value="ECO:0007669"/>
    <property type="project" value="InterPro"/>
</dbReference>
<name>A0A8E2JXQ1_9PEZI</name>
<feature type="domain" description="Gamma tubulin complex component protein N-terminal" evidence="8">
    <location>
        <begin position="167"/>
        <end position="433"/>
    </location>
</feature>
<evidence type="ECO:0000256" key="3">
    <source>
        <dbReference type="ARBA" id="ARBA00022701"/>
    </source>
</evidence>
<feature type="region of interest" description="Disordered" evidence="6">
    <location>
        <begin position="71"/>
        <end position="92"/>
    </location>
</feature>
<evidence type="ECO:0000256" key="5">
    <source>
        <dbReference type="RuleBase" id="RU363050"/>
    </source>
</evidence>
<evidence type="ECO:0000313" key="9">
    <source>
        <dbReference type="EMBL" id="OCL13039.1"/>
    </source>
</evidence>
<evidence type="ECO:0000256" key="4">
    <source>
        <dbReference type="ARBA" id="ARBA00023212"/>
    </source>
</evidence>
<proteinExistence type="inferred from homology"/>
<dbReference type="GO" id="GO:0005816">
    <property type="term" value="C:spindle pole body"/>
    <property type="evidence" value="ECO:0007669"/>
    <property type="project" value="UniProtKB-ARBA"/>
</dbReference>
<dbReference type="Gene3D" id="1.20.120.1900">
    <property type="entry name" value="Gamma-tubulin complex, C-terminal domain"/>
    <property type="match status" value="1"/>
</dbReference>
<reference evidence="9 10" key="1">
    <citation type="journal article" date="2016" name="Nat. Commun.">
        <title>Ectomycorrhizal ecology is imprinted in the genome of the dominant symbiotic fungus Cenococcum geophilum.</title>
        <authorList>
            <consortium name="DOE Joint Genome Institute"/>
            <person name="Peter M."/>
            <person name="Kohler A."/>
            <person name="Ohm R.A."/>
            <person name="Kuo A."/>
            <person name="Krutzmann J."/>
            <person name="Morin E."/>
            <person name="Arend M."/>
            <person name="Barry K.W."/>
            <person name="Binder M."/>
            <person name="Choi C."/>
            <person name="Clum A."/>
            <person name="Copeland A."/>
            <person name="Grisel N."/>
            <person name="Haridas S."/>
            <person name="Kipfer T."/>
            <person name="LaButti K."/>
            <person name="Lindquist E."/>
            <person name="Lipzen A."/>
            <person name="Maire R."/>
            <person name="Meier B."/>
            <person name="Mihaltcheva S."/>
            <person name="Molinier V."/>
            <person name="Murat C."/>
            <person name="Poggeler S."/>
            <person name="Quandt C.A."/>
            <person name="Sperisen C."/>
            <person name="Tritt A."/>
            <person name="Tisserant E."/>
            <person name="Crous P.W."/>
            <person name="Henrissat B."/>
            <person name="Nehls U."/>
            <person name="Egli S."/>
            <person name="Spatafora J.W."/>
            <person name="Grigoriev I.V."/>
            <person name="Martin F.M."/>
        </authorList>
    </citation>
    <scope>NUCLEOTIDE SEQUENCE [LARGE SCALE GENOMIC DNA]</scope>
    <source>
        <strain evidence="9 10">CBS 207.34</strain>
    </source>
</reference>
<accession>A0A8E2JXQ1</accession>
<dbReference type="Pfam" id="PF04130">
    <property type="entry name" value="GCP_C_terminal"/>
    <property type="match status" value="1"/>
</dbReference>
<keyword evidence="3 5" id="KW-0493">Microtubule</keyword>
<dbReference type="InterPro" id="IPR007259">
    <property type="entry name" value="GCP"/>
</dbReference>
<dbReference type="InterPro" id="IPR042241">
    <property type="entry name" value="GCP_C_sf"/>
</dbReference>
<evidence type="ECO:0000256" key="2">
    <source>
        <dbReference type="ARBA" id="ARBA00022490"/>
    </source>
</evidence>
<dbReference type="GO" id="GO:0043015">
    <property type="term" value="F:gamma-tubulin binding"/>
    <property type="evidence" value="ECO:0007669"/>
    <property type="project" value="InterPro"/>
</dbReference>
<dbReference type="EMBL" id="KV748792">
    <property type="protein sequence ID" value="OCL13039.1"/>
    <property type="molecule type" value="Genomic_DNA"/>
</dbReference>
<dbReference type="Proteomes" id="UP000250140">
    <property type="component" value="Unassembled WGS sequence"/>
</dbReference>
<feature type="domain" description="Gamma tubulin complex component C-terminal" evidence="7">
    <location>
        <begin position="572"/>
        <end position="935"/>
    </location>
</feature>
<dbReference type="AlphaFoldDB" id="A0A8E2JXQ1"/>
<dbReference type="InterPro" id="IPR041470">
    <property type="entry name" value="GCP_N"/>
</dbReference>
<dbReference type="GO" id="GO:0051011">
    <property type="term" value="F:microtubule minus-end binding"/>
    <property type="evidence" value="ECO:0007669"/>
    <property type="project" value="TreeGrafter"/>
</dbReference>
<comment type="subcellular location">
    <subcellularLocation>
        <location evidence="5">Cytoplasm</location>
        <location evidence="5">Cytoskeleton</location>
        <location evidence="5">Microtubule organizing center</location>
    </subcellularLocation>
</comment>
<dbReference type="InterPro" id="IPR040457">
    <property type="entry name" value="GCP_C"/>
</dbReference>
<organism evidence="9 10">
    <name type="scientific">Glonium stellatum</name>
    <dbReference type="NCBI Taxonomy" id="574774"/>
    <lineage>
        <taxon>Eukaryota</taxon>
        <taxon>Fungi</taxon>
        <taxon>Dikarya</taxon>
        <taxon>Ascomycota</taxon>
        <taxon>Pezizomycotina</taxon>
        <taxon>Dothideomycetes</taxon>
        <taxon>Pleosporomycetidae</taxon>
        <taxon>Gloniales</taxon>
        <taxon>Gloniaceae</taxon>
        <taxon>Glonium</taxon>
    </lineage>
</organism>
<dbReference type="FunFam" id="1.20.120.1900:FF:000013">
    <property type="entry name" value="Spindle pole body component"/>
    <property type="match status" value="1"/>
</dbReference>
<dbReference type="PANTHER" id="PTHR19302:SF70">
    <property type="entry name" value="GAMMA-TUBULIN COMPLEX COMPONENT 6"/>
    <property type="match status" value="1"/>
</dbReference>
<comment type="similarity">
    <text evidence="1 5">Belongs to the TUBGCP family.</text>
</comment>
<gene>
    <name evidence="9" type="ORF">AOQ84DRAFT_385678</name>
</gene>
<evidence type="ECO:0000259" key="7">
    <source>
        <dbReference type="Pfam" id="PF04130"/>
    </source>
</evidence>
<sequence>MDFDEDAGDVFTSRDLWKPSIFYDEGLNVDSSLFPPLELDVPSIKLENPYAPTKVLDQDLRLPDLESFQFGPLPDVDSPDQSTVSIETEPQGDEEDIWELTLNLGPVDKDSRFFTWEHFESPWCAEPRSAYVSEAGPQVFDAALQLHIQADEQSNLPGKVLVFDVFLHSLMNLGLGRSSILFSYDDKQKTFVQTIKDSRISGCSLAAMQSLTQRFLAGGNAFRQLKSFLERTYASNTSIPARVALANAVSTILSAFESHLGQHFQSVETVLQLQRLFNKPQEILFYIKGLVDTVKSARTNEELASGFYDKIQFVEQEDNDLRRMCSTILFMVSKPWLEVASEWTGILQERGTGFSLSRKSFVEVGEATDDQGTTEYIYNVDMMPAFISDEDGRMIFETGNSLRFLRSHHPDHPLTLPDRFGVEAPSLEWKFSWEDMDTITEKAKKYQNSLLAAIQKYGCHTKTFGSLASTHIPESIMGHLSQDVALENSFEKCLQKSSRLFDEPPTEGLPDELEEIVLQTLTSKSNFELSDSFRFTPPISVTPFLSFMPLLSAQAHLVNATTLRLFLRSHHLRTHLSLQRQYHLLGDGVFVSNLSSALFSPELETAERRKGTVRSGVHMGLKLGSRSAWPPASSELRLALMGVLNESYHSSRLYFSTATKHTLSNSGSQRMREREELPGQLNFAIRTLSEADMEKIMDPYSLHALDFLRLQYVPPSPLNLVITSTALEKYDYIFKFLLRLTRMLFVVSHLPRDLFDSDSRRFRIEAHHFVSAIASYIFQTGIREQWEKFELFMDSIERRLQEEDDSSEIGTLVKEGLESLKTAHEQCLDHILFSLLLRRRQKQVMTLLEEIFDAILVFSKSQTDSRDPKVSINDAHVAKHKGIADLYIRFKGKVRVFLSVCRGLTGKREYGKGKGTSEENTIDRLLVSLEMSGYYSS</sequence>
<dbReference type="GO" id="GO:0031122">
    <property type="term" value="P:cytoplasmic microtubule organization"/>
    <property type="evidence" value="ECO:0007669"/>
    <property type="project" value="TreeGrafter"/>
</dbReference>
<dbReference type="OrthoDB" id="775571at2759"/>
<keyword evidence="2 5" id="KW-0963">Cytoplasm</keyword>
<keyword evidence="10" id="KW-1185">Reference proteome</keyword>
<dbReference type="GO" id="GO:0051225">
    <property type="term" value="P:spindle assembly"/>
    <property type="evidence" value="ECO:0007669"/>
    <property type="project" value="TreeGrafter"/>
</dbReference>
<feature type="compositionally biased region" description="Polar residues" evidence="6">
    <location>
        <begin position="79"/>
        <end position="88"/>
    </location>
</feature>